<proteinExistence type="predicted"/>
<dbReference type="OrthoDB" id="2411215at2759"/>
<dbReference type="Proteomes" id="UP000738325">
    <property type="component" value="Unassembled WGS sequence"/>
</dbReference>
<protein>
    <submittedName>
        <fullName evidence="2">Uncharacterized protein</fullName>
    </submittedName>
</protein>
<evidence type="ECO:0000256" key="1">
    <source>
        <dbReference type="SAM" id="MobiDB-lite"/>
    </source>
</evidence>
<feature type="region of interest" description="Disordered" evidence="1">
    <location>
        <begin position="64"/>
        <end position="87"/>
    </location>
</feature>
<dbReference type="GO" id="GO:0005737">
    <property type="term" value="C:cytoplasm"/>
    <property type="evidence" value="ECO:0007669"/>
    <property type="project" value="TreeGrafter"/>
</dbReference>
<accession>A0A9P6RR16</accession>
<dbReference type="Pfam" id="PF03162">
    <property type="entry name" value="Y_phosphatase2"/>
    <property type="match status" value="1"/>
</dbReference>
<feature type="compositionally biased region" description="Polar residues" evidence="1">
    <location>
        <begin position="9"/>
        <end position="21"/>
    </location>
</feature>
<dbReference type="SUPFAM" id="SSF52799">
    <property type="entry name" value="(Phosphotyrosine protein) phosphatases II"/>
    <property type="match status" value="1"/>
</dbReference>
<dbReference type="InterPro" id="IPR029021">
    <property type="entry name" value="Prot-tyrosine_phosphatase-like"/>
</dbReference>
<organism evidence="2 3">
    <name type="scientific">Dissophora globulifera</name>
    <dbReference type="NCBI Taxonomy" id="979702"/>
    <lineage>
        <taxon>Eukaryota</taxon>
        <taxon>Fungi</taxon>
        <taxon>Fungi incertae sedis</taxon>
        <taxon>Mucoromycota</taxon>
        <taxon>Mortierellomycotina</taxon>
        <taxon>Mortierellomycetes</taxon>
        <taxon>Mortierellales</taxon>
        <taxon>Mortierellaceae</taxon>
        <taxon>Dissophora</taxon>
    </lineage>
</organism>
<dbReference type="InterPro" id="IPR004861">
    <property type="entry name" value="Siw14-like"/>
</dbReference>
<name>A0A9P6RR16_9FUNG</name>
<dbReference type="EMBL" id="JAAAIP010000071">
    <property type="protein sequence ID" value="KAG0326867.1"/>
    <property type="molecule type" value="Genomic_DNA"/>
</dbReference>
<dbReference type="PANTHER" id="PTHR31126:SF48">
    <property type="entry name" value="INOSITOL PHOSPHATASE SIW14"/>
    <property type="match status" value="1"/>
</dbReference>
<gene>
    <name evidence="2" type="ORF">BGZ99_008874</name>
</gene>
<evidence type="ECO:0000313" key="2">
    <source>
        <dbReference type="EMBL" id="KAG0326867.1"/>
    </source>
</evidence>
<evidence type="ECO:0000313" key="3">
    <source>
        <dbReference type="Proteomes" id="UP000738325"/>
    </source>
</evidence>
<reference evidence="2" key="1">
    <citation type="journal article" date="2020" name="Fungal Divers.">
        <title>Resolving the Mortierellaceae phylogeny through synthesis of multi-gene phylogenetics and phylogenomics.</title>
        <authorList>
            <person name="Vandepol N."/>
            <person name="Liber J."/>
            <person name="Desiro A."/>
            <person name="Na H."/>
            <person name="Kennedy M."/>
            <person name="Barry K."/>
            <person name="Grigoriev I.V."/>
            <person name="Miller A.N."/>
            <person name="O'Donnell K."/>
            <person name="Stajich J.E."/>
            <person name="Bonito G."/>
        </authorList>
    </citation>
    <scope>NUCLEOTIDE SEQUENCE</scope>
    <source>
        <strain evidence="2">REB-010B</strain>
    </source>
</reference>
<dbReference type="AlphaFoldDB" id="A0A9P6RR16"/>
<dbReference type="GO" id="GO:0016791">
    <property type="term" value="F:phosphatase activity"/>
    <property type="evidence" value="ECO:0007669"/>
    <property type="project" value="TreeGrafter"/>
</dbReference>
<comment type="caution">
    <text evidence="2">The sequence shown here is derived from an EMBL/GenBank/DDBJ whole genome shotgun (WGS) entry which is preliminary data.</text>
</comment>
<feature type="compositionally biased region" description="Low complexity" evidence="1">
    <location>
        <begin position="64"/>
        <end position="82"/>
    </location>
</feature>
<feature type="region of interest" description="Disordered" evidence="1">
    <location>
        <begin position="1"/>
        <end position="26"/>
    </location>
</feature>
<sequence length="132" mass="14579">MATIVTPGARSSNGVSNSVESTGEHQGEGKFFENIQVTIFITDAVVLHDGIRLTAAPLIKTASQQAQQTQQHQHQQAQQQQQRQRELHYESANAVLVPPLNFAMVAPGVYRSGHPNKHNFPFMRKLGLKVIV</sequence>
<dbReference type="Gene3D" id="3.90.190.10">
    <property type="entry name" value="Protein tyrosine phosphatase superfamily"/>
    <property type="match status" value="1"/>
</dbReference>
<keyword evidence="3" id="KW-1185">Reference proteome</keyword>
<dbReference type="PANTHER" id="PTHR31126">
    <property type="entry name" value="TYROSINE-PROTEIN PHOSPHATASE"/>
    <property type="match status" value="1"/>
</dbReference>